<dbReference type="HOGENOM" id="CLU_099815_0_0_5"/>
<dbReference type="SUPFAM" id="SSF160935">
    <property type="entry name" value="VPA0735-like"/>
    <property type="match status" value="1"/>
</dbReference>
<proteinExistence type="predicted"/>
<keyword evidence="1" id="KW-1133">Transmembrane helix</keyword>
<dbReference type="PIRSF" id="PIRSF009471">
    <property type="entry name" value="UCP009471"/>
    <property type="match status" value="1"/>
</dbReference>
<name>A7HRC9_PARL1</name>
<organism evidence="3 4">
    <name type="scientific">Parvibaculum lavamentivorans (strain DS-1 / DSM 13023 / NCIMB 13966)</name>
    <dbReference type="NCBI Taxonomy" id="402881"/>
    <lineage>
        <taxon>Bacteria</taxon>
        <taxon>Pseudomonadati</taxon>
        <taxon>Pseudomonadota</taxon>
        <taxon>Alphaproteobacteria</taxon>
        <taxon>Hyphomicrobiales</taxon>
        <taxon>Parvibaculaceae</taxon>
        <taxon>Parvibaculum</taxon>
    </lineage>
</organism>
<evidence type="ECO:0000256" key="1">
    <source>
        <dbReference type="SAM" id="Phobius"/>
    </source>
</evidence>
<dbReference type="RefSeq" id="WP_012109712.1">
    <property type="nucleotide sequence ID" value="NC_009719.1"/>
</dbReference>
<dbReference type="EMBL" id="CP000774">
    <property type="protein sequence ID" value="ABS62462.1"/>
    <property type="molecule type" value="Genomic_DNA"/>
</dbReference>
<dbReference type="InterPro" id="IPR012038">
    <property type="entry name" value="UCP009471"/>
</dbReference>
<dbReference type="PANTHER" id="PTHR36509:SF2">
    <property type="entry name" value="BLL3101 PROTEIN"/>
    <property type="match status" value="1"/>
</dbReference>
<dbReference type="PANTHER" id="PTHR36509">
    <property type="entry name" value="BLL3101 PROTEIN"/>
    <property type="match status" value="1"/>
</dbReference>
<dbReference type="InterPro" id="IPR037049">
    <property type="entry name" value="DUF1214_C_sf"/>
</dbReference>
<dbReference type="STRING" id="402881.Plav_0839"/>
<evidence type="ECO:0000259" key="2">
    <source>
        <dbReference type="Pfam" id="PF06742"/>
    </source>
</evidence>
<keyword evidence="4" id="KW-1185">Reference proteome</keyword>
<dbReference type="eggNOG" id="COG5402">
    <property type="taxonomic scope" value="Bacteria"/>
</dbReference>
<evidence type="ECO:0000313" key="4">
    <source>
        <dbReference type="Proteomes" id="UP000006377"/>
    </source>
</evidence>
<feature type="transmembrane region" description="Helical" evidence="1">
    <location>
        <begin position="6"/>
        <end position="26"/>
    </location>
</feature>
<dbReference type="KEGG" id="pla:Plav_0839"/>
<gene>
    <name evidence="3" type="ordered locus">Plav_0839</name>
</gene>
<feature type="domain" description="DUF1214" evidence="2">
    <location>
        <begin position="69"/>
        <end position="168"/>
    </location>
</feature>
<accession>A7HRC9</accession>
<dbReference type="Gene3D" id="2.60.120.600">
    <property type="entry name" value="Domain of unknown function DUF1214, C-terminal domain"/>
    <property type="match status" value="1"/>
</dbReference>
<dbReference type="InterPro" id="IPR010621">
    <property type="entry name" value="DUF1214"/>
</dbReference>
<keyword evidence="1" id="KW-0472">Membrane</keyword>
<dbReference type="AlphaFoldDB" id="A7HRC9"/>
<dbReference type="Proteomes" id="UP000006377">
    <property type="component" value="Chromosome"/>
</dbReference>
<dbReference type="Pfam" id="PF06742">
    <property type="entry name" value="DUF1214"/>
    <property type="match status" value="1"/>
</dbReference>
<dbReference type="OrthoDB" id="7837485at2"/>
<reference evidence="3 4" key="1">
    <citation type="journal article" date="2011" name="Stand. Genomic Sci.">
        <title>Complete genome sequence of Parvibaculum lavamentivorans type strain (DS-1(T)).</title>
        <authorList>
            <person name="Schleheck D."/>
            <person name="Weiss M."/>
            <person name="Pitluck S."/>
            <person name="Bruce D."/>
            <person name="Land M.L."/>
            <person name="Han S."/>
            <person name="Saunders E."/>
            <person name="Tapia R."/>
            <person name="Detter C."/>
            <person name="Brettin T."/>
            <person name="Han J."/>
            <person name="Woyke T."/>
            <person name="Goodwin L."/>
            <person name="Pennacchio L."/>
            <person name="Nolan M."/>
            <person name="Cook A.M."/>
            <person name="Kjelleberg S."/>
            <person name="Thomas T."/>
        </authorList>
    </citation>
    <scope>NUCLEOTIDE SEQUENCE [LARGE SCALE GENOMIC DNA]</scope>
    <source>
        <strain evidence="4">DS-1 / DSM 13023 / NCIMB 13966</strain>
    </source>
</reference>
<keyword evidence="1" id="KW-0812">Transmembrane</keyword>
<evidence type="ECO:0000313" key="3">
    <source>
        <dbReference type="EMBL" id="ABS62462.1"/>
    </source>
</evidence>
<sequence>MKTLIYWGSALAAALVLALGTAWWFVNDYGGTYRSGAWTTSTAYGSVEADMYTRARVALFGLLALDKRETMYYQTRTDSAGEPLSGNCTYRLEGSDLAAHWWSITAYDADSFLIPNERNVFSFSQTTTAREPDGSFVIRISPDPQEKNWLPVKAGEGFDLTARFYNPQASIYADPAAAVLPIIAKETCR</sequence>
<protein>
    <recommendedName>
        <fullName evidence="2">DUF1214 domain-containing protein</fullName>
    </recommendedName>
</protein>